<reference evidence="1" key="1">
    <citation type="journal article" date="2023" name="Science">
        <title>Genome structures resolve the early diversification of teleost fishes.</title>
        <authorList>
            <person name="Parey E."/>
            <person name="Louis A."/>
            <person name="Montfort J."/>
            <person name="Bouchez O."/>
            <person name="Roques C."/>
            <person name="Iampietro C."/>
            <person name="Lluch J."/>
            <person name="Castinel A."/>
            <person name="Donnadieu C."/>
            <person name="Desvignes T."/>
            <person name="Floi Bucao C."/>
            <person name="Jouanno E."/>
            <person name="Wen M."/>
            <person name="Mejri S."/>
            <person name="Dirks R."/>
            <person name="Jansen H."/>
            <person name="Henkel C."/>
            <person name="Chen W.J."/>
            <person name="Zahm M."/>
            <person name="Cabau C."/>
            <person name="Klopp C."/>
            <person name="Thompson A.W."/>
            <person name="Robinson-Rechavi M."/>
            <person name="Braasch I."/>
            <person name="Lecointre G."/>
            <person name="Bobe J."/>
            <person name="Postlethwait J.H."/>
            <person name="Berthelot C."/>
            <person name="Roest Crollius H."/>
            <person name="Guiguen Y."/>
        </authorList>
    </citation>
    <scope>NUCLEOTIDE SEQUENCE</scope>
    <source>
        <strain evidence="1">WJC10195</strain>
    </source>
</reference>
<dbReference type="EMBL" id="JAINUF010000014">
    <property type="protein sequence ID" value="KAJ8342954.1"/>
    <property type="molecule type" value="Genomic_DNA"/>
</dbReference>
<dbReference type="AlphaFoldDB" id="A0A9Q1EQ98"/>
<evidence type="ECO:0000313" key="2">
    <source>
        <dbReference type="Proteomes" id="UP001152622"/>
    </source>
</evidence>
<name>A0A9Q1EQ98_SYNKA</name>
<dbReference type="Proteomes" id="UP001152622">
    <property type="component" value="Chromosome 14"/>
</dbReference>
<sequence length="67" mass="7326">MGGATCAHNRKIVRSSIDHGTVLLDNNLLLHILHELQGCVKDHVAEWRLSDPEAAGETAFMEQCCLG</sequence>
<proteinExistence type="predicted"/>
<keyword evidence="2" id="KW-1185">Reference proteome</keyword>
<accession>A0A9Q1EQ98</accession>
<gene>
    <name evidence="1" type="ORF">SKAU_G00328820</name>
</gene>
<organism evidence="1 2">
    <name type="scientific">Synaphobranchus kaupii</name>
    <name type="common">Kaup's arrowtooth eel</name>
    <dbReference type="NCBI Taxonomy" id="118154"/>
    <lineage>
        <taxon>Eukaryota</taxon>
        <taxon>Metazoa</taxon>
        <taxon>Chordata</taxon>
        <taxon>Craniata</taxon>
        <taxon>Vertebrata</taxon>
        <taxon>Euteleostomi</taxon>
        <taxon>Actinopterygii</taxon>
        <taxon>Neopterygii</taxon>
        <taxon>Teleostei</taxon>
        <taxon>Anguilliformes</taxon>
        <taxon>Synaphobranchidae</taxon>
        <taxon>Synaphobranchus</taxon>
    </lineage>
</organism>
<evidence type="ECO:0000313" key="1">
    <source>
        <dbReference type="EMBL" id="KAJ8342954.1"/>
    </source>
</evidence>
<protein>
    <submittedName>
        <fullName evidence="1">Uncharacterized protein</fullName>
    </submittedName>
</protein>
<comment type="caution">
    <text evidence="1">The sequence shown here is derived from an EMBL/GenBank/DDBJ whole genome shotgun (WGS) entry which is preliminary data.</text>
</comment>